<evidence type="ECO:0000256" key="4">
    <source>
        <dbReference type="ARBA" id="ARBA00022679"/>
    </source>
</evidence>
<dbReference type="UniPathway" id="UPA00219"/>
<accession>A0A0L6JQC5</accession>
<dbReference type="HAMAP" id="MF_00033">
    <property type="entry name" value="MurG"/>
    <property type="match status" value="1"/>
</dbReference>
<dbReference type="GO" id="GO:0009252">
    <property type="term" value="P:peptidoglycan biosynthetic process"/>
    <property type="evidence" value="ECO:0007669"/>
    <property type="project" value="UniProtKB-UniRule"/>
</dbReference>
<dbReference type="GO" id="GO:0050511">
    <property type="term" value="F:undecaprenyldiphospho-muramoylpentapeptide beta-N-acetylglucosaminyltransferase activity"/>
    <property type="evidence" value="ECO:0007669"/>
    <property type="project" value="UniProtKB-UniRule"/>
</dbReference>
<evidence type="ECO:0000256" key="8">
    <source>
        <dbReference type="ARBA" id="ARBA00023306"/>
    </source>
</evidence>
<dbReference type="OrthoDB" id="9808936at2"/>
<evidence type="ECO:0000256" key="9">
    <source>
        <dbReference type="ARBA" id="ARBA00023316"/>
    </source>
</evidence>
<comment type="caution">
    <text evidence="10">Lacks conserved residue(s) required for the propagation of feature annotation.</text>
</comment>
<dbReference type="GO" id="GO:0051991">
    <property type="term" value="F:UDP-N-acetyl-D-glucosamine:N-acetylmuramoyl-L-alanyl-D-glutamyl-meso-2,6-diaminopimelyl-D-alanyl-D-alanine-diphosphoundecaprenol 4-beta-N-acetylglucosaminlytransferase activity"/>
    <property type="evidence" value="ECO:0007669"/>
    <property type="project" value="RHEA"/>
</dbReference>
<dbReference type="CDD" id="cd03785">
    <property type="entry name" value="GT28_MurG"/>
    <property type="match status" value="1"/>
</dbReference>
<feature type="binding site" evidence="10">
    <location>
        <position position="164"/>
    </location>
    <ligand>
        <name>UDP-N-acetyl-alpha-D-glucosamine</name>
        <dbReference type="ChEBI" id="CHEBI:57705"/>
    </ligand>
</feature>
<dbReference type="NCBIfam" id="TIGR01133">
    <property type="entry name" value="murG"/>
    <property type="match status" value="1"/>
</dbReference>
<sequence>MKRIVLTGGGTAGHVMPNLAIIDDLSKLDWEIHYIGSYNGIERSLINKANIKYHPIRTGKLRRYFDIKNFLDPFNVLIGIFQSIYLMIKIKPSIVFSKGGFVAVPVIIAAWLNRVPSITHEGDITVGLANKLCVPFVKKICTAFVNTAKYLPQNKAVYTGLPIRREVFSGNKALGYELCGFTNSTPVILVMGGSLGSLNVNKSLRNILPELLKDYQVVHICGKGNVDNSLQELKGYKQFEFVTEELPHIFSISDIVISRAGTNSVFELLTLRKVCLFIPLSTAASRGEQILNAEFAVNNGLSQMITENNLSNQVFLDKIKDLFKNKDTYINNISKYKFPDGTAEIINLISTYYKGK</sequence>
<comment type="caution">
    <text evidence="13">The sequence shown here is derived from an EMBL/GenBank/DDBJ whole genome shotgun (WGS) entry which is preliminary data.</text>
</comment>
<keyword evidence="2 10" id="KW-0132">Cell division</keyword>
<keyword evidence="14" id="KW-1185">Reference proteome</keyword>
<keyword evidence="8 10" id="KW-0131">Cell cycle</keyword>
<comment type="catalytic activity">
    <reaction evidence="10">
        <text>di-trans,octa-cis-undecaprenyl diphospho-N-acetyl-alpha-D-muramoyl-L-alanyl-D-glutamyl-meso-2,6-diaminopimeloyl-D-alanyl-D-alanine + UDP-N-acetyl-alpha-D-glucosamine = di-trans,octa-cis-undecaprenyl diphospho-[N-acetyl-alpha-D-glucosaminyl-(1-&gt;4)]-N-acetyl-alpha-D-muramoyl-L-alanyl-D-glutamyl-meso-2,6-diaminopimeloyl-D-alanyl-D-alanine + UDP + H(+)</text>
        <dbReference type="Rhea" id="RHEA:31227"/>
        <dbReference type="ChEBI" id="CHEBI:15378"/>
        <dbReference type="ChEBI" id="CHEBI:57705"/>
        <dbReference type="ChEBI" id="CHEBI:58223"/>
        <dbReference type="ChEBI" id="CHEBI:61387"/>
        <dbReference type="ChEBI" id="CHEBI:61388"/>
        <dbReference type="EC" id="2.4.1.227"/>
    </reaction>
</comment>
<dbReference type="PANTHER" id="PTHR21015">
    <property type="entry name" value="UDP-N-ACETYLGLUCOSAMINE--N-ACETYLMURAMYL-(PENTAPEPTIDE) PYROPHOSPHORYL-UNDECAPRENOL N-ACETYLGLUCOSAMINE TRANSFERASE 1"/>
    <property type="match status" value="1"/>
</dbReference>
<dbReference type="Pfam" id="PF03033">
    <property type="entry name" value="Glyco_transf_28"/>
    <property type="match status" value="1"/>
</dbReference>
<dbReference type="PANTHER" id="PTHR21015:SF27">
    <property type="entry name" value="UDP-N-ACETYLGLUCOSAMINE--N-ACETYLMURAMYL-(PENTAPEPTIDE) PYROPHOSPHORYL-UNDECAPRENOL N-ACETYLGLUCOSAMINE TRANSFERASE"/>
    <property type="match status" value="1"/>
</dbReference>
<evidence type="ECO:0000256" key="7">
    <source>
        <dbReference type="ARBA" id="ARBA00023136"/>
    </source>
</evidence>
<dbReference type="SUPFAM" id="SSF53756">
    <property type="entry name" value="UDP-Glycosyltransferase/glycogen phosphorylase"/>
    <property type="match status" value="1"/>
</dbReference>
<keyword evidence="1 10" id="KW-1003">Cell membrane</keyword>
<dbReference type="GO" id="GO:0051301">
    <property type="term" value="P:cell division"/>
    <property type="evidence" value="ECO:0007669"/>
    <property type="project" value="UniProtKB-KW"/>
</dbReference>
<dbReference type="Proteomes" id="UP000036923">
    <property type="component" value="Unassembled WGS sequence"/>
</dbReference>
<dbReference type="STRING" id="398512.Bccel_3161"/>
<evidence type="ECO:0000256" key="10">
    <source>
        <dbReference type="HAMAP-Rule" id="MF_00033"/>
    </source>
</evidence>
<comment type="function">
    <text evidence="10">Cell wall formation. Catalyzes the transfer of a GlcNAc subunit on undecaprenyl-pyrophosphoryl-MurNAc-pentapeptide (lipid intermediate I) to form undecaprenyl-pyrophosphoryl-MurNAc-(pentapeptide)GlcNAc (lipid intermediate II).</text>
</comment>
<dbReference type="InterPro" id="IPR007235">
    <property type="entry name" value="Glyco_trans_28_C"/>
</dbReference>
<name>A0A0L6JQC5_9FIRM</name>
<evidence type="ECO:0000313" key="13">
    <source>
        <dbReference type="EMBL" id="KNY27890.1"/>
    </source>
</evidence>
<keyword evidence="9 10" id="KW-0961">Cell wall biogenesis/degradation</keyword>
<evidence type="ECO:0000256" key="5">
    <source>
        <dbReference type="ARBA" id="ARBA00022960"/>
    </source>
</evidence>
<gene>
    <name evidence="10" type="primary">murG</name>
    <name evidence="13" type="ORF">Bccel_3161</name>
</gene>
<dbReference type="PATRIC" id="fig|398512.5.peg.3309"/>
<feature type="domain" description="Glycosyl transferase family 28 C-terminal" evidence="12">
    <location>
        <begin position="187"/>
        <end position="338"/>
    </location>
</feature>
<feature type="binding site" evidence="10">
    <location>
        <position position="289"/>
    </location>
    <ligand>
        <name>UDP-N-acetyl-alpha-D-glucosamine</name>
        <dbReference type="ChEBI" id="CHEBI:57705"/>
    </ligand>
</feature>
<dbReference type="GO" id="GO:0071555">
    <property type="term" value="P:cell wall organization"/>
    <property type="evidence" value="ECO:0007669"/>
    <property type="project" value="UniProtKB-KW"/>
</dbReference>
<dbReference type="EC" id="2.4.1.227" evidence="10"/>
<evidence type="ECO:0000259" key="12">
    <source>
        <dbReference type="Pfam" id="PF04101"/>
    </source>
</evidence>
<evidence type="ECO:0000256" key="2">
    <source>
        <dbReference type="ARBA" id="ARBA00022618"/>
    </source>
</evidence>
<evidence type="ECO:0000259" key="11">
    <source>
        <dbReference type="Pfam" id="PF03033"/>
    </source>
</evidence>
<reference evidence="14" key="1">
    <citation type="submission" date="2015-07" db="EMBL/GenBank/DDBJ databases">
        <title>Near-Complete Genome Sequence of the Cellulolytic Bacterium Bacteroides (Pseudobacteroides) cellulosolvens ATCC 35603.</title>
        <authorList>
            <person name="Dassa B."/>
            <person name="Utturkar S.M."/>
            <person name="Klingeman D.M."/>
            <person name="Hurt R.A."/>
            <person name="Keller M."/>
            <person name="Xu J."/>
            <person name="Reddy Y.H.K."/>
            <person name="Borovok I."/>
            <person name="Grinberg I.R."/>
            <person name="Lamed R."/>
            <person name="Zhivin O."/>
            <person name="Bayer E.A."/>
            <person name="Brown S.D."/>
        </authorList>
    </citation>
    <scope>NUCLEOTIDE SEQUENCE [LARGE SCALE GENOMIC DNA]</scope>
    <source>
        <strain evidence="14">DSM 2933</strain>
    </source>
</reference>
<comment type="subcellular location">
    <subcellularLocation>
        <location evidence="10">Cell membrane</location>
        <topology evidence="10">Peripheral membrane protein</topology>
        <orientation evidence="10">Cytoplasmic side</orientation>
    </subcellularLocation>
</comment>
<evidence type="ECO:0000256" key="3">
    <source>
        <dbReference type="ARBA" id="ARBA00022676"/>
    </source>
</evidence>
<organism evidence="13 14">
    <name type="scientific">Pseudobacteroides cellulosolvens ATCC 35603 = DSM 2933</name>
    <dbReference type="NCBI Taxonomy" id="398512"/>
    <lineage>
        <taxon>Bacteria</taxon>
        <taxon>Bacillati</taxon>
        <taxon>Bacillota</taxon>
        <taxon>Clostridia</taxon>
        <taxon>Eubacteriales</taxon>
        <taxon>Oscillospiraceae</taxon>
        <taxon>Pseudobacteroides</taxon>
    </lineage>
</organism>
<dbReference type="AlphaFoldDB" id="A0A0L6JQC5"/>
<keyword evidence="5 10" id="KW-0133">Cell shape</keyword>
<proteinExistence type="inferred from homology"/>
<dbReference type="InterPro" id="IPR004276">
    <property type="entry name" value="GlycoTrans_28_N"/>
</dbReference>
<dbReference type="Gene3D" id="3.40.50.2000">
    <property type="entry name" value="Glycogen Phosphorylase B"/>
    <property type="match status" value="2"/>
</dbReference>
<comment type="similarity">
    <text evidence="10">Belongs to the glycosyltransferase 28 family. MurG subfamily.</text>
</comment>
<comment type="pathway">
    <text evidence="10">Cell wall biogenesis; peptidoglycan biosynthesis.</text>
</comment>
<dbReference type="Pfam" id="PF04101">
    <property type="entry name" value="Glyco_tran_28_C"/>
    <property type="match status" value="1"/>
</dbReference>
<evidence type="ECO:0000256" key="6">
    <source>
        <dbReference type="ARBA" id="ARBA00022984"/>
    </source>
</evidence>
<dbReference type="RefSeq" id="WP_152966026.1">
    <property type="nucleotide sequence ID" value="NZ_JQKC01000017.1"/>
</dbReference>
<dbReference type="GO" id="GO:0005886">
    <property type="term" value="C:plasma membrane"/>
    <property type="evidence" value="ECO:0007669"/>
    <property type="project" value="UniProtKB-SubCell"/>
</dbReference>
<keyword evidence="7 10" id="KW-0472">Membrane</keyword>
<keyword evidence="6 10" id="KW-0573">Peptidoglycan synthesis</keyword>
<feature type="binding site" evidence="10">
    <location>
        <position position="194"/>
    </location>
    <ligand>
        <name>UDP-N-acetyl-alpha-D-glucosamine</name>
        <dbReference type="ChEBI" id="CHEBI:57705"/>
    </ligand>
</feature>
<evidence type="ECO:0000256" key="1">
    <source>
        <dbReference type="ARBA" id="ARBA00022475"/>
    </source>
</evidence>
<protein>
    <recommendedName>
        <fullName evidence="10">UDP-N-acetylglucosamine--N-acetylmuramyl-(pentapeptide) pyrophosphoryl-undecaprenol N-acetylglucosamine transferase</fullName>
        <ecNumber evidence="10">2.4.1.227</ecNumber>
    </recommendedName>
    <alternativeName>
        <fullName evidence="10">Undecaprenyl-PP-MurNAc-pentapeptide-UDPGlcNAc GlcNAc transferase</fullName>
    </alternativeName>
</protein>
<feature type="binding site" evidence="10">
    <location>
        <begin position="11"/>
        <end position="13"/>
    </location>
    <ligand>
        <name>UDP-N-acetyl-alpha-D-glucosamine</name>
        <dbReference type="ChEBI" id="CHEBI:57705"/>
    </ligand>
</feature>
<dbReference type="InterPro" id="IPR006009">
    <property type="entry name" value="GlcNAc_MurG"/>
</dbReference>
<dbReference type="GO" id="GO:0005975">
    <property type="term" value="P:carbohydrate metabolic process"/>
    <property type="evidence" value="ECO:0007669"/>
    <property type="project" value="InterPro"/>
</dbReference>
<keyword evidence="3 10" id="KW-0328">Glycosyltransferase</keyword>
<keyword evidence="4 10" id="KW-0808">Transferase</keyword>
<dbReference type="EMBL" id="LGTC01000001">
    <property type="protein sequence ID" value="KNY27890.1"/>
    <property type="molecule type" value="Genomic_DNA"/>
</dbReference>
<feature type="domain" description="Glycosyltransferase family 28 N-terminal" evidence="11">
    <location>
        <begin position="4"/>
        <end position="141"/>
    </location>
</feature>
<evidence type="ECO:0000313" key="14">
    <source>
        <dbReference type="Proteomes" id="UP000036923"/>
    </source>
</evidence>
<dbReference type="NCBIfam" id="NF009102">
    <property type="entry name" value="PRK12446.1"/>
    <property type="match status" value="1"/>
</dbReference>
<dbReference type="GO" id="GO:0008360">
    <property type="term" value="P:regulation of cell shape"/>
    <property type="evidence" value="ECO:0007669"/>
    <property type="project" value="UniProtKB-KW"/>
</dbReference>
<dbReference type="eggNOG" id="COG0707">
    <property type="taxonomic scope" value="Bacteria"/>
</dbReference>